<keyword evidence="13" id="KW-1185">Reference proteome</keyword>
<dbReference type="GO" id="GO:0071763">
    <property type="term" value="P:nuclear membrane organization"/>
    <property type="evidence" value="ECO:0007669"/>
    <property type="project" value="TreeGrafter"/>
</dbReference>
<keyword evidence="8 11" id="KW-0472">Membrane</keyword>
<proteinExistence type="inferred from homology"/>
<dbReference type="PANTHER" id="PTHR13416:SF2">
    <property type="entry name" value="TRANSMEMBRANE PROTEIN 43"/>
    <property type="match status" value="1"/>
</dbReference>
<feature type="transmembrane region" description="Helical" evidence="11">
    <location>
        <begin position="355"/>
        <end position="388"/>
    </location>
</feature>
<comment type="subcellular location">
    <subcellularLocation>
        <location evidence="1">Endomembrane system</location>
        <topology evidence="1">Multi-pass membrane protein</topology>
    </subcellularLocation>
    <subcellularLocation>
        <location evidence="3">Endoplasmic reticulum membrane</location>
    </subcellularLocation>
    <subcellularLocation>
        <location evidence="2">Nucleus envelope</location>
    </subcellularLocation>
</comment>
<keyword evidence="5 11" id="KW-0812">Transmembrane</keyword>
<protein>
    <submittedName>
        <fullName evidence="12">Uncharacterized protein</fullName>
    </submittedName>
</protein>
<dbReference type="EMBL" id="CAKOGP040002114">
    <property type="protein sequence ID" value="CAJ1962589.1"/>
    <property type="molecule type" value="Genomic_DNA"/>
</dbReference>
<comment type="similarity">
    <text evidence="4">Belongs to the TMEM43 family.</text>
</comment>
<gene>
    <name evidence="12" type="ORF">CYCCA115_LOCUS19757</name>
</gene>
<evidence type="ECO:0000256" key="1">
    <source>
        <dbReference type="ARBA" id="ARBA00004127"/>
    </source>
</evidence>
<reference evidence="12" key="1">
    <citation type="submission" date="2023-08" db="EMBL/GenBank/DDBJ databases">
        <authorList>
            <person name="Audoor S."/>
            <person name="Bilcke G."/>
        </authorList>
    </citation>
    <scope>NUCLEOTIDE SEQUENCE</scope>
</reference>
<organism evidence="12 13">
    <name type="scientific">Cylindrotheca closterium</name>
    <dbReference type="NCBI Taxonomy" id="2856"/>
    <lineage>
        <taxon>Eukaryota</taxon>
        <taxon>Sar</taxon>
        <taxon>Stramenopiles</taxon>
        <taxon>Ochrophyta</taxon>
        <taxon>Bacillariophyta</taxon>
        <taxon>Bacillariophyceae</taxon>
        <taxon>Bacillariophycidae</taxon>
        <taxon>Bacillariales</taxon>
        <taxon>Bacillariaceae</taxon>
        <taxon>Cylindrotheca</taxon>
    </lineage>
</organism>
<name>A0AAD2G508_9STRA</name>
<sequence>MVDSRREETDTYIRGVCFAPILLVMGLLVLIFNESHVRTQHKIFRNTIKSVTNVDADSPIKTENDGKLIHLYGWAKVSSTGKVQDPLFGVSKTGIVKLKRYVEMYQWDEEALSSETFEYNKAWENDLIDSTEFEEPDKYSNPTSFPFASGTYYADADDDDEEEQESTKLGNYFLSANVLETMNWFQDYDGTISINTVTDESTKNSLRIYSDEDSGDVDGPSKQYYYTGDDPTSPEVGDARVSFQQIPEQVISVVAMQTSGGGLAPFETAPAKQQQQGKTSTILLVEPGWRSAKQMMTRAHANATLWKGWLRLFAFILIIGGFKIIVEPMSVIADVVEDQFPFFADLVYSASNGAVAYFSGFTFMTVMALSWITYAPLTSLFQLGLVAFSTQIARRMIRSERVPKVTSRATYGFDQFYEMLPMDTSGSNNVV</sequence>
<evidence type="ECO:0000256" key="11">
    <source>
        <dbReference type="SAM" id="Phobius"/>
    </source>
</evidence>
<keyword evidence="7 11" id="KW-1133">Transmembrane helix</keyword>
<evidence type="ECO:0000313" key="13">
    <source>
        <dbReference type="Proteomes" id="UP001295423"/>
    </source>
</evidence>
<dbReference type="Proteomes" id="UP001295423">
    <property type="component" value="Unassembled WGS sequence"/>
</dbReference>
<evidence type="ECO:0000256" key="2">
    <source>
        <dbReference type="ARBA" id="ARBA00004259"/>
    </source>
</evidence>
<evidence type="ECO:0000256" key="3">
    <source>
        <dbReference type="ARBA" id="ARBA00004586"/>
    </source>
</evidence>
<dbReference type="Pfam" id="PF07787">
    <property type="entry name" value="TMEM43"/>
    <property type="match status" value="1"/>
</dbReference>
<evidence type="ECO:0000256" key="7">
    <source>
        <dbReference type="ARBA" id="ARBA00022989"/>
    </source>
</evidence>
<feature type="transmembrane region" description="Helical" evidence="11">
    <location>
        <begin position="308"/>
        <end position="326"/>
    </location>
</feature>
<accession>A0AAD2G508</accession>
<dbReference type="PANTHER" id="PTHR13416">
    <property type="match status" value="1"/>
</dbReference>
<evidence type="ECO:0000256" key="5">
    <source>
        <dbReference type="ARBA" id="ARBA00022692"/>
    </source>
</evidence>
<dbReference type="GO" id="GO:0005637">
    <property type="term" value="C:nuclear inner membrane"/>
    <property type="evidence" value="ECO:0007669"/>
    <property type="project" value="TreeGrafter"/>
</dbReference>
<evidence type="ECO:0000256" key="6">
    <source>
        <dbReference type="ARBA" id="ARBA00022824"/>
    </source>
</evidence>
<dbReference type="GO" id="GO:0006629">
    <property type="term" value="P:lipid metabolic process"/>
    <property type="evidence" value="ECO:0007669"/>
    <property type="project" value="TreeGrafter"/>
</dbReference>
<dbReference type="InterPro" id="IPR012430">
    <property type="entry name" value="TMEM43_fam"/>
</dbReference>
<evidence type="ECO:0000256" key="8">
    <source>
        <dbReference type="ARBA" id="ARBA00023136"/>
    </source>
</evidence>
<evidence type="ECO:0000256" key="10">
    <source>
        <dbReference type="SAM" id="MobiDB-lite"/>
    </source>
</evidence>
<evidence type="ECO:0000256" key="9">
    <source>
        <dbReference type="ARBA" id="ARBA00023242"/>
    </source>
</evidence>
<dbReference type="GO" id="GO:0005789">
    <property type="term" value="C:endoplasmic reticulum membrane"/>
    <property type="evidence" value="ECO:0007669"/>
    <property type="project" value="UniProtKB-SubCell"/>
</dbReference>
<keyword evidence="6" id="KW-0256">Endoplasmic reticulum</keyword>
<evidence type="ECO:0000313" key="12">
    <source>
        <dbReference type="EMBL" id="CAJ1962589.1"/>
    </source>
</evidence>
<dbReference type="AlphaFoldDB" id="A0AAD2G508"/>
<feature type="region of interest" description="Disordered" evidence="10">
    <location>
        <begin position="209"/>
        <end position="232"/>
    </location>
</feature>
<keyword evidence="9" id="KW-0539">Nucleus</keyword>
<comment type="caution">
    <text evidence="12">The sequence shown here is derived from an EMBL/GenBank/DDBJ whole genome shotgun (WGS) entry which is preliminary data.</text>
</comment>
<feature type="transmembrane region" description="Helical" evidence="11">
    <location>
        <begin position="12"/>
        <end position="32"/>
    </location>
</feature>
<evidence type="ECO:0000256" key="4">
    <source>
        <dbReference type="ARBA" id="ARBA00006627"/>
    </source>
</evidence>